<dbReference type="GO" id="GO:0005737">
    <property type="term" value="C:cytoplasm"/>
    <property type="evidence" value="ECO:0007669"/>
    <property type="project" value="TreeGrafter"/>
</dbReference>
<organism evidence="2 3">
    <name type="scientific">Usitatibacter rugosus</name>
    <dbReference type="NCBI Taxonomy" id="2732067"/>
    <lineage>
        <taxon>Bacteria</taxon>
        <taxon>Pseudomonadati</taxon>
        <taxon>Pseudomonadota</taxon>
        <taxon>Betaproteobacteria</taxon>
        <taxon>Nitrosomonadales</taxon>
        <taxon>Usitatibacteraceae</taxon>
        <taxon>Usitatibacter</taxon>
    </lineage>
</organism>
<dbReference type="PANTHER" id="PTHR48104">
    <property type="entry name" value="METACASPASE-4"/>
    <property type="match status" value="1"/>
</dbReference>
<feature type="domain" description="Peptidase C14 caspase" evidence="1">
    <location>
        <begin position="19"/>
        <end position="254"/>
    </location>
</feature>
<dbReference type="InterPro" id="IPR050452">
    <property type="entry name" value="Metacaspase"/>
</dbReference>
<dbReference type="GO" id="GO:0004197">
    <property type="term" value="F:cysteine-type endopeptidase activity"/>
    <property type="evidence" value="ECO:0007669"/>
    <property type="project" value="InterPro"/>
</dbReference>
<dbReference type="GO" id="GO:0006508">
    <property type="term" value="P:proteolysis"/>
    <property type="evidence" value="ECO:0007669"/>
    <property type="project" value="InterPro"/>
</dbReference>
<keyword evidence="3" id="KW-1185">Reference proteome</keyword>
<dbReference type="EMBL" id="CP053069">
    <property type="protein sequence ID" value="QJR12934.1"/>
    <property type="molecule type" value="Genomic_DNA"/>
</dbReference>
<dbReference type="InterPro" id="IPR011600">
    <property type="entry name" value="Pept_C14_caspase"/>
</dbReference>
<dbReference type="Gene3D" id="3.40.50.1460">
    <property type="match status" value="1"/>
</dbReference>
<name>A0A6M4H302_9PROT</name>
<proteinExistence type="predicted"/>
<dbReference type="Proteomes" id="UP000501534">
    <property type="component" value="Chromosome"/>
</dbReference>
<dbReference type="RefSeq" id="WP_171095575.1">
    <property type="nucleotide sequence ID" value="NZ_CP053069.1"/>
</dbReference>
<evidence type="ECO:0000313" key="2">
    <source>
        <dbReference type="EMBL" id="QJR12934.1"/>
    </source>
</evidence>
<dbReference type="AlphaFoldDB" id="A0A6M4H302"/>
<dbReference type="Pfam" id="PF00656">
    <property type="entry name" value="Peptidase_C14"/>
    <property type="match status" value="1"/>
</dbReference>
<dbReference type="KEGG" id="uru:DSM104443_04028"/>
<reference evidence="2 3" key="1">
    <citation type="submission" date="2020-04" db="EMBL/GenBank/DDBJ databases">
        <title>Usitatibacter rugosus gen. nov., sp. nov. and Usitatibacter palustris sp. nov., novel members of Usitatibacteraceae fam. nov. within the order Nitrosomonadales isolated from soil.</title>
        <authorList>
            <person name="Huber K.J."/>
            <person name="Neumann-Schaal M."/>
            <person name="Geppert A."/>
            <person name="Luckner M."/>
            <person name="Wanner G."/>
            <person name="Overmann J."/>
        </authorList>
    </citation>
    <scope>NUCLEOTIDE SEQUENCE [LARGE SCALE GENOMIC DNA]</scope>
    <source>
        <strain evidence="2 3">0125_3</strain>
    </source>
</reference>
<gene>
    <name evidence="2" type="ORF">DSM104443_04028</name>
</gene>
<protein>
    <recommendedName>
        <fullName evidence="1">Peptidase C14 caspase domain-containing protein</fullName>
    </recommendedName>
</protein>
<dbReference type="PANTHER" id="PTHR48104:SF30">
    <property type="entry name" value="METACASPASE-1"/>
    <property type="match status" value="1"/>
</dbReference>
<evidence type="ECO:0000313" key="3">
    <source>
        <dbReference type="Proteomes" id="UP000501534"/>
    </source>
</evidence>
<accession>A0A6M4H302</accession>
<sequence length="271" mass="29835">MPKAKALSLHVGVDSVDPKHYAGWKGELKCAEQDAVDMAAVAKGMGIKAKVLHTKAATRSGVLKAIEEAGKQLKAGDFFLLTFSGYGSQVMDVSGDEIDLMDETWCVHDAQLIDDELHWELGRFCRGVRVLVIVDSSPSGSVVRDVTPTPDPPPAGQRSRLMPISVREKVYRQNMKFYDDLQKKTRADATTENGPSVIVWVACQENQAALEGKANGVMTGQILRLWNQGSFQGGYQRFFMHLVAKMPSSQTPQLRTYGDVATFEMQKVFAP</sequence>
<evidence type="ECO:0000259" key="1">
    <source>
        <dbReference type="Pfam" id="PF00656"/>
    </source>
</evidence>